<comment type="caution">
    <text evidence="1">The sequence shown here is derived from an EMBL/GenBank/DDBJ whole genome shotgun (WGS) entry which is preliminary data.</text>
</comment>
<accession>A0A5C7FWQ7</accession>
<keyword evidence="2" id="KW-1185">Reference proteome</keyword>
<dbReference type="RefSeq" id="WP_147929153.1">
    <property type="nucleotide sequence ID" value="NZ_VOXD01000003.1"/>
</dbReference>
<name>A0A5C7FWQ7_9BACT</name>
<evidence type="ECO:0000313" key="2">
    <source>
        <dbReference type="Proteomes" id="UP000321907"/>
    </source>
</evidence>
<evidence type="ECO:0000313" key="1">
    <source>
        <dbReference type="EMBL" id="TXF91134.1"/>
    </source>
</evidence>
<dbReference type="Proteomes" id="UP000321907">
    <property type="component" value="Unassembled WGS sequence"/>
</dbReference>
<organism evidence="1 2">
    <name type="scientific">Neolewinella aurantiaca</name>
    <dbReference type="NCBI Taxonomy" id="2602767"/>
    <lineage>
        <taxon>Bacteria</taxon>
        <taxon>Pseudomonadati</taxon>
        <taxon>Bacteroidota</taxon>
        <taxon>Saprospiria</taxon>
        <taxon>Saprospirales</taxon>
        <taxon>Lewinellaceae</taxon>
        <taxon>Neolewinella</taxon>
    </lineage>
</organism>
<reference evidence="1 2" key="1">
    <citation type="submission" date="2019-08" db="EMBL/GenBank/DDBJ databases">
        <title>Lewinella sp. strain SSH13 Genome sequencing and assembly.</title>
        <authorList>
            <person name="Kim I."/>
        </authorList>
    </citation>
    <scope>NUCLEOTIDE SEQUENCE [LARGE SCALE GENOMIC DNA]</scope>
    <source>
        <strain evidence="1 2">SSH13</strain>
    </source>
</reference>
<protein>
    <submittedName>
        <fullName evidence="1">Uncharacterized protein</fullName>
    </submittedName>
</protein>
<sequence>MINKNSISELGEIIMNPETAHFQINSKYKKNDVLVGYLNGVNTIELVNKEESYLSRIEEILDLDNFEKRWDYIEFEFGGNLIENPNYGWVTLRNYHPNIVVNKETKEFYLEYLLDSKLQLTHKIDLLDLKKILFYWKNIISNFLNDN</sequence>
<proteinExistence type="predicted"/>
<gene>
    <name evidence="1" type="ORF">FUA23_02585</name>
</gene>
<dbReference type="EMBL" id="VOXD01000003">
    <property type="protein sequence ID" value="TXF91134.1"/>
    <property type="molecule type" value="Genomic_DNA"/>
</dbReference>
<dbReference type="AlphaFoldDB" id="A0A5C7FWQ7"/>